<proteinExistence type="predicted"/>
<dbReference type="Proteomes" id="UP000640363">
    <property type="component" value="Unassembled WGS sequence"/>
</dbReference>
<protein>
    <submittedName>
        <fullName evidence="2">Helix-turn-helix transcriptional regulator</fullName>
    </submittedName>
</protein>
<name>A0ABR7JUT0_9FIRM</name>
<comment type="caution">
    <text evidence="2">The sequence shown here is derived from an EMBL/GenBank/DDBJ whole genome shotgun (WGS) entry which is preliminary data.</text>
</comment>
<evidence type="ECO:0000313" key="3">
    <source>
        <dbReference type="Proteomes" id="UP000640363"/>
    </source>
</evidence>
<dbReference type="RefSeq" id="WP_120054967.1">
    <property type="nucleotide sequence ID" value="NZ_JACRWI010000001.1"/>
</dbReference>
<dbReference type="EMBL" id="JACRWI010000001">
    <property type="protein sequence ID" value="MBC6000614.1"/>
    <property type="molecule type" value="Genomic_DNA"/>
</dbReference>
<evidence type="ECO:0000313" key="2">
    <source>
        <dbReference type="EMBL" id="MBC6000614.1"/>
    </source>
</evidence>
<keyword evidence="3" id="KW-1185">Reference proteome</keyword>
<feature type="domain" description="HTH cro/C1-type" evidence="1">
    <location>
        <begin position="5"/>
        <end position="67"/>
    </location>
</feature>
<gene>
    <name evidence="2" type="ORF">H8892_01410</name>
</gene>
<organism evidence="2 3">
    <name type="scientific">Veillonella hominis</name>
    <dbReference type="NCBI Taxonomy" id="2764330"/>
    <lineage>
        <taxon>Bacteria</taxon>
        <taxon>Bacillati</taxon>
        <taxon>Bacillota</taxon>
        <taxon>Negativicutes</taxon>
        <taxon>Veillonellales</taxon>
        <taxon>Veillonellaceae</taxon>
        <taxon>Veillonella</taxon>
    </lineage>
</organism>
<dbReference type="InterPro" id="IPR010982">
    <property type="entry name" value="Lambda_DNA-bd_dom_sf"/>
</dbReference>
<dbReference type="Pfam" id="PF13443">
    <property type="entry name" value="HTH_26"/>
    <property type="match status" value="1"/>
</dbReference>
<accession>A0ABR7JUT0</accession>
<evidence type="ECO:0000259" key="1">
    <source>
        <dbReference type="Pfam" id="PF13443"/>
    </source>
</evidence>
<dbReference type="Gene3D" id="1.10.260.40">
    <property type="entry name" value="lambda repressor-like DNA-binding domains"/>
    <property type="match status" value="1"/>
</dbReference>
<reference evidence="2 3" key="1">
    <citation type="submission" date="2020-08" db="EMBL/GenBank/DDBJ databases">
        <authorList>
            <person name="Liu C."/>
            <person name="Sun Q."/>
        </authorList>
    </citation>
    <scope>NUCLEOTIDE SEQUENCE [LARGE SCALE GENOMIC DNA]</scope>
    <source>
        <strain evidence="2 3">NSJ-78</strain>
    </source>
</reference>
<dbReference type="InterPro" id="IPR001387">
    <property type="entry name" value="Cro/C1-type_HTH"/>
</dbReference>
<sequence>MIFSKLATIMEEKGIKPYPLSRESKLSRTFIDSLMSNDFERLSSKSLNTLCHYLGITSLNDLLIFEPVEIYINNKKEGHIELEKIVYELRSKGNIDFDFSLYVNDLNIDKPKIELLIEIEKIKYYVDVTYKLIQEEDKFHDSVLLGFEVIFNDLSFSENIPVNSLKHLKGWIFHFFASYIGKTFDTYPIFARYPNELENDDKYQVQSNISISEELKKISEKQDAYFELLIRYLDSKK</sequence>